<organism evidence="3 4">
    <name type="scientific">Colletotrichum siamense</name>
    <name type="common">Anthracnose fungus</name>
    <dbReference type="NCBI Taxonomy" id="690259"/>
    <lineage>
        <taxon>Eukaryota</taxon>
        <taxon>Fungi</taxon>
        <taxon>Dikarya</taxon>
        <taxon>Ascomycota</taxon>
        <taxon>Pezizomycotina</taxon>
        <taxon>Sordariomycetes</taxon>
        <taxon>Hypocreomycetidae</taxon>
        <taxon>Glomerellales</taxon>
        <taxon>Glomerellaceae</taxon>
        <taxon>Colletotrichum</taxon>
        <taxon>Colletotrichum gloeosporioides species complex</taxon>
    </lineage>
</organism>
<comment type="caution">
    <text evidence="3">The sequence shown here is derived from an EMBL/GenBank/DDBJ whole genome shotgun (WGS) entry which is preliminary data.</text>
</comment>
<gene>
    <name evidence="3" type="ORF">CGCSCA2_v006307</name>
</gene>
<dbReference type="Gene3D" id="3.40.50.1460">
    <property type="match status" value="1"/>
</dbReference>
<sequence length="363" mass="41490">MSEFDLASDEDFDPGYVSEDSPSDASDSSTCIDMLTDLGEDEDEDDEAADGADDQEDDQEDDEEDDLEPSHARCSAKRYEKVRVMSMIWDVNGLCSTKYPYTVHQEMEDPMDSFEDYRYEVEKFTIPSTLPARRLQEKLRQCRKSLEHENSETLLIFWYNGHGDIVGDGRDLVLCGELTMIYWKDIVAGILRLPCDVLVVLDCCHAGAFVQDEKFLKPFLQQNRRYIKEVLCTAGFERTTKFGQRYSLAPVLSETLDAHRQRGGLGLDHLFSVLNYKLKNHYIRGKKRSNTLVLQRLISGRPGTLQIHPLPDPSSVLTKKRSASSTFASCGEEQPKRRKKVAKAPVRQKWICIQGRWEVAKKL</sequence>
<feature type="compositionally biased region" description="Low complexity" evidence="1">
    <location>
        <begin position="18"/>
        <end position="29"/>
    </location>
</feature>
<keyword evidence="4" id="KW-1185">Reference proteome</keyword>
<reference evidence="3" key="1">
    <citation type="submission" date="2019-06" db="EMBL/GenBank/DDBJ databases">
        <authorList>
            <person name="Gan P."/>
            <person name="Shirasu K."/>
        </authorList>
    </citation>
    <scope>NUCLEOTIDE SEQUENCE [LARGE SCALE GENOMIC DNA]</scope>
    <source>
        <strain evidence="3">CAD2</strain>
    </source>
</reference>
<evidence type="ECO:0000313" key="4">
    <source>
        <dbReference type="Proteomes" id="UP000711996"/>
    </source>
</evidence>
<proteinExistence type="predicted"/>
<dbReference type="EMBL" id="QPMT01000017">
    <property type="protein sequence ID" value="KAF4859239.1"/>
    <property type="molecule type" value="Genomic_DNA"/>
</dbReference>
<evidence type="ECO:0000256" key="1">
    <source>
        <dbReference type="SAM" id="MobiDB-lite"/>
    </source>
</evidence>
<evidence type="ECO:0000259" key="2">
    <source>
        <dbReference type="Pfam" id="PF00656"/>
    </source>
</evidence>
<dbReference type="Pfam" id="PF00656">
    <property type="entry name" value="Peptidase_C14"/>
    <property type="match status" value="1"/>
</dbReference>
<name>A0A9P5ESR8_COLSI</name>
<feature type="compositionally biased region" description="Acidic residues" evidence="1">
    <location>
        <begin position="38"/>
        <end position="67"/>
    </location>
</feature>
<evidence type="ECO:0000313" key="3">
    <source>
        <dbReference type="EMBL" id="KAF4859239.1"/>
    </source>
</evidence>
<dbReference type="GO" id="GO:0004197">
    <property type="term" value="F:cysteine-type endopeptidase activity"/>
    <property type="evidence" value="ECO:0007669"/>
    <property type="project" value="InterPro"/>
</dbReference>
<dbReference type="OrthoDB" id="4849475at2759"/>
<feature type="region of interest" description="Disordered" evidence="1">
    <location>
        <begin position="1"/>
        <end position="73"/>
    </location>
</feature>
<feature type="compositionally biased region" description="Acidic residues" evidence="1">
    <location>
        <begin position="1"/>
        <end position="13"/>
    </location>
</feature>
<dbReference type="AlphaFoldDB" id="A0A9P5ESR8"/>
<accession>A0A9P5ESR8</accession>
<dbReference type="InterPro" id="IPR011600">
    <property type="entry name" value="Pept_C14_caspase"/>
</dbReference>
<dbReference type="GO" id="GO:0006508">
    <property type="term" value="P:proteolysis"/>
    <property type="evidence" value="ECO:0007669"/>
    <property type="project" value="InterPro"/>
</dbReference>
<protein>
    <recommendedName>
        <fullName evidence="2">Peptidase C14 caspase domain-containing protein</fullName>
    </recommendedName>
</protein>
<dbReference type="Proteomes" id="UP000711996">
    <property type="component" value="Unassembled WGS sequence"/>
</dbReference>
<feature type="domain" description="Peptidase C14 caspase" evidence="2">
    <location>
        <begin position="112"/>
        <end position="213"/>
    </location>
</feature>